<comment type="caution">
    <text evidence="1">The sequence shown here is derived from an EMBL/GenBank/DDBJ whole genome shotgun (WGS) entry which is preliminary data.</text>
</comment>
<reference evidence="1 2" key="1">
    <citation type="journal article" date="2018" name="Sci. Rep.">
        <title>Genomic signatures of local adaptation to the degree of environmental predictability in rotifers.</title>
        <authorList>
            <person name="Franch-Gras L."/>
            <person name="Hahn C."/>
            <person name="Garcia-Roger E.M."/>
            <person name="Carmona M.J."/>
            <person name="Serra M."/>
            <person name="Gomez A."/>
        </authorList>
    </citation>
    <scope>NUCLEOTIDE SEQUENCE [LARGE SCALE GENOMIC DNA]</scope>
    <source>
        <strain evidence="1">HYR1</strain>
    </source>
</reference>
<protein>
    <submittedName>
        <fullName evidence="1">Uncharacterized protein</fullName>
    </submittedName>
</protein>
<accession>A0A3M7SRR9</accession>
<evidence type="ECO:0000313" key="2">
    <source>
        <dbReference type="Proteomes" id="UP000276133"/>
    </source>
</evidence>
<dbReference type="AlphaFoldDB" id="A0A3M7SRR9"/>
<evidence type="ECO:0000313" key="1">
    <source>
        <dbReference type="EMBL" id="RNA38385.1"/>
    </source>
</evidence>
<sequence length="132" mass="15095">MKANICQIIIKISIIYQKMIKKKIKKFKLHSVISLNTCNWAIQISKTTTPASKMLNEIIQLAQKYVQKDSAFDLTWDRARDNLKNASIVFFSFCLRVLSSRIDFIIVVSMNTLGNISDKKDAGFGFSSRKRA</sequence>
<organism evidence="1 2">
    <name type="scientific">Brachionus plicatilis</name>
    <name type="common">Marine rotifer</name>
    <name type="synonym">Brachionus muelleri</name>
    <dbReference type="NCBI Taxonomy" id="10195"/>
    <lineage>
        <taxon>Eukaryota</taxon>
        <taxon>Metazoa</taxon>
        <taxon>Spiralia</taxon>
        <taxon>Gnathifera</taxon>
        <taxon>Rotifera</taxon>
        <taxon>Eurotatoria</taxon>
        <taxon>Monogononta</taxon>
        <taxon>Pseudotrocha</taxon>
        <taxon>Ploima</taxon>
        <taxon>Brachionidae</taxon>
        <taxon>Brachionus</taxon>
    </lineage>
</organism>
<dbReference type="EMBL" id="REGN01000880">
    <property type="protein sequence ID" value="RNA38385.1"/>
    <property type="molecule type" value="Genomic_DNA"/>
</dbReference>
<dbReference type="Proteomes" id="UP000276133">
    <property type="component" value="Unassembled WGS sequence"/>
</dbReference>
<name>A0A3M7SRR9_BRAPC</name>
<proteinExistence type="predicted"/>
<gene>
    <name evidence="1" type="ORF">BpHYR1_009625</name>
</gene>
<keyword evidence="2" id="KW-1185">Reference proteome</keyword>